<dbReference type="EMBL" id="FQUU01000004">
    <property type="protein sequence ID" value="SHE84926.1"/>
    <property type="molecule type" value="Genomic_DNA"/>
</dbReference>
<keyword evidence="11" id="KW-1185">Reference proteome</keyword>
<dbReference type="EC" id="5.2.1.8" evidence="3 6"/>
<dbReference type="OrthoDB" id="9814548at2"/>
<organism evidence="10 11">
    <name type="scientific">Flavisolibacter ginsengisoli DSM 18119</name>
    <dbReference type="NCBI Taxonomy" id="1121884"/>
    <lineage>
        <taxon>Bacteria</taxon>
        <taxon>Pseudomonadati</taxon>
        <taxon>Bacteroidota</taxon>
        <taxon>Chitinophagia</taxon>
        <taxon>Chitinophagales</taxon>
        <taxon>Chitinophagaceae</taxon>
        <taxon>Flavisolibacter</taxon>
    </lineage>
</organism>
<dbReference type="AlphaFoldDB" id="A0A1M4WUL1"/>
<evidence type="ECO:0000256" key="3">
    <source>
        <dbReference type="ARBA" id="ARBA00013194"/>
    </source>
</evidence>
<dbReference type="RefSeq" id="WP_072834456.1">
    <property type="nucleotide sequence ID" value="NZ_FQUU01000004.1"/>
</dbReference>
<evidence type="ECO:0000259" key="9">
    <source>
        <dbReference type="PROSITE" id="PS50059"/>
    </source>
</evidence>
<feature type="domain" description="PPIase FKBP-type" evidence="9">
    <location>
        <begin position="225"/>
        <end position="308"/>
    </location>
</feature>
<dbReference type="PANTHER" id="PTHR43811">
    <property type="entry name" value="FKBP-TYPE PEPTIDYL-PROLYL CIS-TRANS ISOMERASE FKPA"/>
    <property type="match status" value="1"/>
</dbReference>
<dbReference type="STRING" id="1121884.SAMN02745131_01228"/>
<dbReference type="PANTHER" id="PTHR43811:SF19">
    <property type="entry name" value="39 KDA FK506-BINDING NUCLEAR PROTEIN"/>
    <property type="match status" value="1"/>
</dbReference>
<dbReference type="Pfam" id="PF00254">
    <property type="entry name" value="FKBP_C"/>
    <property type="match status" value="1"/>
</dbReference>
<dbReference type="SUPFAM" id="SSF54534">
    <property type="entry name" value="FKBP-like"/>
    <property type="match status" value="1"/>
</dbReference>
<protein>
    <recommendedName>
        <fullName evidence="3 6">peptidylprolyl isomerase</fullName>
        <ecNumber evidence="3 6">5.2.1.8</ecNumber>
    </recommendedName>
</protein>
<comment type="similarity">
    <text evidence="2">Belongs to the FKBP-type PPIase family.</text>
</comment>
<reference evidence="10 11" key="1">
    <citation type="submission" date="2016-11" db="EMBL/GenBank/DDBJ databases">
        <authorList>
            <person name="Jaros S."/>
            <person name="Januszkiewicz K."/>
            <person name="Wedrychowicz H."/>
        </authorList>
    </citation>
    <scope>NUCLEOTIDE SEQUENCE [LARGE SCALE GENOMIC DNA]</scope>
    <source>
        <strain evidence="10 11">DSM 18119</strain>
    </source>
</reference>
<evidence type="ECO:0000256" key="8">
    <source>
        <dbReference type="SAM" id="SignalP"/>
    </source>
</evidence>
<dbReference type="PROSITE" id="PS50059">
    <property type="entry name" value="FKBP_PPIASE"/>
    <property type="match status" value="1"/>
</dbReference>
<keyword evidence="4 6" id="KW-0697">Rotamase</keyword>
<gene>
    <name evidence="10" type="ORF">SAMN02745131_01228</name>
</gene>
<keyword evidence="5 6" id="KW-0413">Isomerase</keyword>
<evidence type="ECO:0000256" key="2">
    <source>
        <dbReference type="ARBA" id="ARBA00006577"/>
    </source>
</evidence>
<evidence type="ECO:0000313" key="10">
    <source>
        <dbReference type="EMBL" id="SHE84926.1"/>
    </source>
</evidence>
<dbReference type="GO" id="GO:0003755">
    <property type="term" value="F:peptidyl-prolyl cis-trans isomerase activity"/>
    <property type="evidence" value="ECO:0007669"/>
    <property type="project" value="UniProtKB-KW"/>
</dbReference>
<proteinExistence type="inferred from homology"/>
<dbReference type="Gene3D" id="3.10.50.40">
    <property type="match status" value="1"/>
</dbReference>
<feature type="signal peptide" evidence="8">
    <location>
        <begin position="1"/>
        <end position="18"/>
    </location>
</feature>
<evidence type="ECO:0000256" key="6">
    <source>
        <dbReference type="PROSITE-ProRule" id="PRU00277"/>
    </source>
</evidence>
<keyword evidence="8" id="KW-0732">Signal</keyword>
<accession>A0A1M4WUL1</accession>
<evidence type="ECO:0000256" key="5">
    <source>
        <dbReference type="ARBA" id="ARBA00023235"/>
    </source>
</evidence>
<name>A0A1M4WUL1_9BACT</name>
<evidence type="ECO:0000313" key="11">
    <source>
        <dbReference type="Proteomes" id="UP000184048"/>
    </source>
</evidence>
<dbReference type="InterPro" id="IPR046357">
    <property type="entry name" value="PPIase_dom_sf"/>
</dbReference>
<dbReference type="PROSITE" id="PS51257">
    <property type="entry name" value="PROKAR_LIPOPROTEIN"/>
    <property type="match status" value="1"/>
</dbReference>
<feature type="region of interest" description="Disordered" evidence="7">
    <location>
        <begin position="308"/>
        <end position="328"/>
    </location>
</feature>
<dbReference type="Proteomes" id="UP000184048">
    <property type="component" value="Unassembled WGS sequence"/>
</dbReference>
<feature type="chain" id="PRO_5013064509" description="peptidylprolyl isomerase" evidence="8">
    <location>
        <begin position="19"/>
        <end position="328"/>
    </location>
</feature>
<dbReference type="InterPro" id="IPR001179">
    <property type="entry name" value="PPIase_FKBP_dom"/>
</dbReference>
<evidence type="ECO:0000256" key="4">
    <source>
        <dbReference type="ARBA" id="ARBA00023110"/>
    </source>
</evidence>
<evidence type="ECO:0000256" key="7">
    <source>
        <dbReference type="SAM" id="MobiDB-lite"/>
    </source>
</evidence>
<comment type="catalytic activity">
    <reaction evidence="1 6">
        <text>[protein]-peptidylproline (omega=180) = [protein]-peptidylproline (omega=0)</text>
        <dbReference type="Rhea" id="RHEA:16237"/>
        <dbReference type="Rhea" id="RHEA-COMP:10747"/>
        <dbReference type="Rhea" id="RHEA-COMP:10748"/>
        <dbReference type="ChEBI" id="CHEBI:83833"/>
        <dbReference type="ChEBI" id="CHEBI:83834"/>
        <dbReference type="EC" id="5.2.1.8"/>
    </reaction>
</comment>
<evidence type="ECO:0000256" key="1">
    <source>
        <dbReference type="ARBA" id="ARBA00000971"/>
    </source>
</evidence>
<feature type="compositionally biased region" description="Polar residues" evidence="7">
    <location>
        <begin position="311"/>
        <end position="328"/>
    </location>
</feature>
<sequence>MQFSKTILGVLSVAMLFAACNSVDFKKTKAGVPYKVFGNGKGDSIKQNNIVKFEVIQKTKDSVLYSSYKMGQPQFIQIQPIPATFSYNDIGSNIMEIFMNAKNGDSIYMVQSTDSLIKQNPQMAEQAKIKKGQEFITTIKVLEVFKTPEEAQAAVNKDRIANADKMEKESLEKFKKDTAAQAMVSKDAKTIEAYLAKNNIQAQKTSWGVYVQILNPGQGPKLKVGQYGTVRYKGHKLSGEVFDSGTFPLQAGMGGSIPGFDMGARELAKGGKANIYIPSTLAYGPNGSGPKIGPNEILVFEMELLDISDTPPAQNPQGNIDTTRAQKQ</sequence>